<protein>
    <submittedName>
        <fullName evidence="2">Uncharacterized protein</fullName>
    </submittedName>
</protein>
<accession>C3ZZ39</accession>
<feature type="region of interest" description="Disordered" evidence="1">
    <location>
        <begin position="61"/>
        <end position="80"/>
    </location>
</feature>
<name>C3ZZ39_BRAFL</name>
<dbReference type="AlphaFoldDB" id="C3ZZ39"/>
<reference evidence="2" key="1">
    <citation type="journal article" date="2008" name="Nature">
        <title>The amphioxus genome and the evolution of the chordate karyotype.</title>
        <authorList>
            <consortium name="US DOE Joint Genome Institute (JGI-PGF)"/>
            <person name="Putnam N.H."/>
            <person name="Butts T."/>
            <person name="Ferrier D.E.K."/>
            <person name="Furlong R.F."/>
            <person name="Hellsten U."/>
            <person name="Kawashima T."/>
            <person name="Robinson-Rechavi M."/>
            <person name="Shoguchi E."/>
            <person name="Terry A."/>
            <person name="Yu J.-K."/>
            <person name="Benito-Gutierrez E.L."/>
            <person name="Dubchak I."/>
            <person name="Garcia-Fernandez J."/>
            <person name="Gibson-Brown J.J."/>
            <person name="Grigoriev I.V."/>
            <person name="Horton A.C."/>
            <person name="de Jong P.J."/>
            <person name="Jurka J."/>
            <person name="Kapitonov V.V."/>
            <person name="Kohara Y."/>
            <person name="Kuroki Y."/>
            <person name="Lindquist E."/>
            <person name="Lucas S."/>
            <person name="Osoegawa K."/>
            <person name="Pennacchio L.A."/>
            <person name="Salamov A.A."/>
            <person name="Satou Y."/>
            <person name="Sauka-Spengler T."/>
            <person name="Schmutz J."/>
            <person name="Shin-I T."/>
            <person name="Toyoda A."/>
            <person name="Bronner-Fraser M."/>
            <person name="Fujiyama A."/>
            <person name="Holland L.Z."/>
            <person name="Holland P.W.H."/>
            <person name="Satoh N."/>
            <person name="Rokhsar D.S."/>
        </authorList>
    </citation>
    <scope>NUCLEOTIDE SEQUENCE [LARGE SCALE GENOMIC DNA]</scope>
    <source>
        <strain evidence="2">S238N-H82</strain>
        <tissue evidence="2">Testes</tissue>
    </source>
</reference>
<dbReference type="InParanoid" id="C3ZZ39"/>
<feature type="compositionally biased region" description="Polar residues" evidence="1">
    <location>
        <begin position="67"/>
        <end position="80"/>
    </location>
</feature>
<dbReference type="EMBL" id="GG666741">
    <property type="protein sequence ID" value="EEN42203.1"/>
    <property type="molecule type" value="Genomic_DNA"/>
</dbReference>
<sequence length="80" mass="7980">FSPADCAGTGFAPADCAGIGFAPADCAGIGFAPAACSALEFPKSWTSSIPLSLLLQKSPLLSPPSSGTSTFNSPQNILFS</sequence>
<feature type="non-terminal residue" evidence="2">
    <location>
        <position position="1"/>
    </location>
</feature>
<organism>
    <name type="scientific">Branchiostoma floridae</name>
    <name type="common">Florida lancelet</name>
    <name type="synonym">Amphioxus</name>
    <dbReference type="NCBI Taxonomy" id="7739"/>
    <lineage>
        <taxon>Eukaryota</taxon>
        <taxon>Metazoa</taxon>
        <taxon>Chordata</taxon>
        <taxon>Cephalochordata</taxon>
        <taxon>Leptocardii</taxon>
        <taxon>Amphioxiformes</taxon>
        <taxon>Branchiostomatidae</taxon>
        <taxon>Branchiostoma</taxon>
    </lineage>
</organism>
<gene>
    <name evidence="2" type="ORF">BRAFLDRAFT_254883</name>
</gene>
<evidence type="ECO:0000256" key="1">
    <source>
        <dbReference type="SAM" id="MobiDB-lite"/>
    </source>
</evidence>
<proteinExistence type="predicted"/>
<evidence type="ECO:0000313" key="2">
    <source>
        <dbReference type="EMBL" id="EEN42203.1"/>
    </source>
</evidence>